<dbReference type="OMA" id="LEMMEYI"/>
<dbReference type="RefSeq" id="XP_007388392.1">
    <property type="nucleotide sequence ID" value="XM_007388330.1"/>
</dbReference>
<keyword evidence="2" id="KW-1185">Reference proteome</keyword>
<dbReference type="PANTHER" id="PTHR31912:SF34">
    <property type="entry name" value="NOTOCHORD-RELATED PROTEIN"/>
    <property type="match status" value="1"/>
</dbReference>
<dbReference type="EMBL" id="JH687555">
    <property type="protein sequence ID" value="EIN04249.1"/>
    <property type="molecule type" value="Genomic_DNA"/>
</dbReference>
<gene>
    <name evidence="1" type="ORF">PUNSTDRAFT_76480</name>
</gene>
<feature type="non-terminal residue" evidence="1">
    <location>
        <position position="1"/>
    </location>
</feature>
<dbReference type="OrthoDB" id="2246127at2759"/>
<reference evidence="2" key="1">
    <citation type="journal article" date="2012" name="Science">
        <title>The Paleozoic origin of enzymatic lignin decomposition reconstructed from 31 fungal genomes.</title>
        <authorList>
            <person name="Floudas D."/>
            <person name="Binder M."/>
            <person name="Riley R."/>
            <person name="Barry K."/>
            <person name="Blanchette R.A."/>
            <person name="Henrissat B."/>
            <person name="Martinez A.T."/>
            <person name="Otillar R."/>
            <person name="Spatafora J.W."/>
            <person name="Yadav J.S."/>
            <person name="Aerts A."/>
            <person name="Benoit I."/>
            <person name="Boyd A."/>
            <person name="Carlson A."/>
            <person name="Copeland A."/>
            <person name="Coutinho P.M."/>
            <person name="de Vries R.P."/>
            <person name="Ferreira P."/>
            <person name="Findley K."/>
            <person name="Foster B."/>
            <person name="Gaskell J."/>
            <person name="Glotzer D."/>
            <person name="Gorecki P."/>
            <person name="Heitman J."/>
            <person name="Hesse C."/>
            <person name="Hori C."/>
            <person name="Igarashi K."/>
            <person name="Jurgens J.A."/>
            <person name="Kallen N."/>
            <person name="Kersten P."/>
            <person name="Kohler A."/>
            <person name="Kuees U."/>
            <person name="Kumar T.K.A."/>
            <person name="Kuo A."/>
            <person name="LaButti K."/>
            <person name="Larrondo L.F."/>
            <person name="Lindquist E."/>
            <person name="Ling A."/>
            <person name="Lombard V."/>
            <person name="Lucas S."/>
            <person name="Lundell T."/>
            <person name="Martin R."/>
            <person name="McLaughlin D.J."/>
            <person name="Morgenstern I."/>
            <person name="Morin E."/>
            <person name="Murat C."/>
            <person name="Nagy L.G."/>
            <person name="Nolan M."/>
            <person name="Ohm R.A."/>
            <person name="Patyshakuliyeva A."/>
            <person name="Rokas A."/>
            <person name="Ruiz-Duenas F.J."/>
            <person name="Sabat G."/>
            <person name="Salamov A."/>
            <person name="Samejima M."/>
            <person name="Schmutz J."/>
            <person name="Slot J.C."/>
            <person name="St John F."/>
            <person name="Stenlid J."/>
            <person name="Sun H."/>
            <person name="Sun S."/>
            <person name="Syed K."/>
            <person name="Tsang A."/>
            <person name="Wiebenga A."/>
            <person name="Young D."/>
            <person name="Pisabarro A."/>
            <person name="Eastwood D.C."/>
            <person name="Martin F."/>
            <person name="Cullen D."/>
            <person name="Grigoriev I.V."/>
            <person name="Hibbett D.S."/>
        </authorList>
    </citation>
    <scope>NUCLEOTIDE SEQUENCE [LARGE SCALE GENOMIC DNA]</scope>
    <source>
        <strain evidence="2">HHB-11173 SS5</strain>
    </source>
</reference>
<protein>
    <submittedName>
        <fullName evidence="1">Uncharacterized protein</fullName>
    </submittedName>
</protein>
<dbReference type="eggNOG" id="ENOG502SBYH">
    <property type="taxonomic scope" value="Eukaryota"/>
</dbReference>
<dbReference type="Proteomes" id="UP000054196">
    <property type="component" value="Unassembled WGS sequence"/>
</dbReference>
<sequence>LYCDDTSGNVSKKWNKHNSVLLTFAGLPRRKIQNLSNIHFLSTSNIAPPLEMMEYIIFTIQKGGEDGIPVWDCLLDEEILLVPWVLAFQGDNPMASEFASHIGMKGKYFCRICHAFGSDSSQRPPGHAGELQRLEDFLKPGVPRSKAETIRNLEAQLKRVLEGAPSAVNHMATETGTKDKYLQHFIDQLSEKCRKIKDDLKNSSRGERMSTDTEIASALQAMRHSLPANLFNPALMVDDFDPHADSPVELLHVVLLGVVKYWWRDAVSRQDSEGRKKLIARINSVDSGGLSIKPPEGHILVHYAGSLVGRDFRVILEMAPFILINMIPKRAYEAWLSLVRLAPLLYQPEISDIDKYMASSPVKRLRLAEAYQKNYRRTWRTPFSTSLHRRHFGIHNGSINQSSTSSFTFLFTSGVSALRSSMQPKDLNLTTQSSVSAVFIRTVTHQA</sequence>
<dbReference type="HOGENOM" id="CLU_004591_0_0_1"/>
<evidence type="ECO:0000313" key="2">
    <source>
        <dbReference type="Proteomes" id="UP000054196"/>
    </source>
</evidence>
<accession>R7S342</accession>
<dbReference type="GeneID" id="18885653"/>
<proteinExistence type="predicted"/>
<name>R7S342_PUNST</name>
<dbReference type="AlphaFoldDB" id="R7S342"/>
<dbReference type="KEGG" id="psq:PUNSTDRAFT_76480"/>
<organism evidence="1 2">
    <name type="scientific">Punctularia strigosozonata (strain HHB-11173)</name>
    <name type="common">White-rot fungus</name>
    <dbReference type="NCBI Taxonomy" id="741275"/>
    <lineage>
        <taxon>Eukaryota</taxon>
        <taxon>Fungi</taxon>
        <taxon>Dikarya</taxon>
        <taxon>Basidiomycota</taxon>
        <taxon>Agaricomycotina</taxon>
        <taxon>Agaricomycetes</taxon>
        <taxon>Corticiales</taxon>
        <taxon>Punctulariaceae</taxon>
        <taxon>Punctularia</taxon>
    </lineage>
</organism>
<evidence type="ECO:0000313" key="1">
    <source>
        <dbReference type="EMBL" id="EIN04249.1"/>
    </source>
</evidence>
<dbReference type="PANTHER" id="PTHR31912">
    <property type="entry name" value="IP13529P"/>
    <property type="match status" value="1"/>
</dbReference>